<organism evidence="1">
    <name type="scientific">Lepeophtheirus salmonis</name>
    <name type="common">Salmon louse</name>
    <name type="synonym">Caligus salmonis</name>
    <dbReference type="NCBI Taxonomy" id="72036"/>
    <lineage>
        <taxon>Eukaryota</taxon>
        <taxon>Metazoa</taxon>
        <taxon>Ecdysozoa</taxon>
        <taxon>Arthropoda</taxon>
        <taxon>Crustacea</taxon>
        <taxon>Multicrustacea</taxon>
        <taxon>Hexanauplia</taxon>
        <taxon>Copepoda</taxon>
        <taxon>Siphonostomatoida</taxon>
        <taxon>Caligidae</taxon>
        <taxon>Lepeophtheirus</taxon>
    </lineage>
</organism>
<accession>A0A0K2U452</accession>
<dbReference type="EMBL" id="HACA01015723">
    <property type="protein sequence ID" value="CDW33084.1"/>
    <property type="molecule type" value="Transcribed_RNA"/>
</dbReference>
<proteinExistence type="predicted"/>
<evidence type="ECO:0000313" key="1">
    <source>
        <dbReference type="EMBL" id="CDW33084.1"/>
    </source>
</evidence>
<name>A0A0K2U452_LEPSM</name>
<dbReference type="AlphaFoldDB" id="A0A0K2U452"/>
<reference evidence="1" key="1">
    <citation type="submission" date="2014-05" db="EMBL/GenBank/DDBJ databases">
        <authorList>
            <person name="Chronopoulou M."/>
        </authorList>
    </citation>
    <scope>NUCLEOTIDE SEQUENCE</scope>
    <source>
        <tissue evidence="1">Whole organism</tissue>
    </source>
</reference>
<protein>
    <submittedName>
        <fullName evidence="1">Uncharacterized protein</fullName>
    </submittedName>
</protein>
<sequence length="30" mass="3552">MMNVIPLHSCNEKKQKFFKSIKNETNLSNK</sequence>